<keyword evidence="3" id="KW-1185">Reference proteome</keyword>
<feature type="region of interest" description="Disordered" evidence="1">
    <location>
        <begin position="137"/>
        <end position="161"/>
    </location>
</feature>
<sequence>MSSINTTQIKEANAHLALLHQRVSDLEGIIKEQAENLIRKDEHCQRVINRVVEEKDGQLAELQKRLAYSEEVIERLYAANMEKDRELVRMRHHGRLLAQICQRRSQLETLTSLMAEAEAVLSLSGLGVGVSSFPSNFGDYSQTEEDPEGSDSERISFGTNV</sequence>
<organism evidence="2 3">
    <name type="scientific">Pyxicephalus adspersus</name>
    <name type="common">African bullfrog</name>
    <dbReference type="NCBI Taxonomy" id="30357"/>
    <lineage>
        <taxon>Eukaryota</taxon>
        <taxon>Metazoa</taxon>
        <taxon>Chordata</taxon>
        <taxon>Craniata</taxon>
        <taxon>Vertebrata</taxon>
        <taxon>Euteleostomi</taxon>
        <taxon>Amphibia</taxon>
        <taxon>Batrachia</taxon>
        <taxon>Anura</taxon>
        <taxon>Neobatrachia</taxon>
        <taxon>Ranoidea</taxon>
        <taxon>Pyxicephalidae</taxon>
        <taxon>Pyxicephalinae</taxon>
        <taxon>Pyxicephalus</taxon>
    </lineage>
</organism>
<comment type="caution">
    <text evidence="2">The sequence shown here is derived from an EMBL/GenBank/DDBJ whole genome shotgun (WGS) entry which is preliminary data.</text>
</comment>
<dbReference type="EMBL" id="DYDO01000003">
    <property type="protein sequence ID" value="DBA28605.1"/>
    <property type="molecule type" value="Genomic_DNA"/>
</dbReference>
<evidence type="ECO:0000256" key="1">
    <source>
        <dbReference type="SAM" id="MobiDB-lite"/>
    </source>
</evidence>
<name>A0AAV3B0F0_PYXAD</name>
<proteinExistence type="predicted"/>
<dbReference type="Proteomes" id="UP001181693">
    <property type="component" value="Unassembled WGS sequence"/>
</dbReference>
<reference evidence="2" key="1">
    <citation type="thesis" date="2020" institute="ProQuest LLC" country="789 East Eisenhower Parkway, Ann Arbor, MI, USA">
        <title>Comparative Genomics and Chromosome Evolution.</title>
        <authorList>
            <person name="Mudd A.B."/>
        </authorList>
    </citation>
    <scope>NUCLEOTIDE SEQUENCE</scope>
    <source>
        <strain evidence="2">1538</strain>
        <tissue evidence="2">Blood</tissue>
    </source>
</reference>
<evidence type="ECO:0000313" key="3">
    <source>
        <dbReference type="Proteomes" id="UP001181693"/>
    </source>
</evidence>
<evidence type="ECO:0000313" key="2">
    <source>
        <dbReference type="EMBL" id="DBA28605.1"/>
    </source>
</evidence>
<accession>A0AAV3B0F0</accession>
<gene>
    <name evidence="2" type="ORF">GDO54_008933</name>
</gene>
<dbReference type="AlphaFoldDB" id="A0AAV3B0F0"/>
<protein>
    <submittedName>
        <fullName evidence="2">Uncharacterized protein</fullName>
    </submittedName>
</protein>